<reference evidence="2" key="1">
    <citation type="submission" date="2015-01" db="EMBL/GenBank/DDBJ databases">
        <authorList>
            <person name="Manzoor Shahid"/>
            <person name="Zubair Saima"/>
        </authorList>
    </citation>
    <scope>NUCLEOTIDE SEQUENCE [LARGE SCALE GENOMIC DNA]</scope>
    <source>
        <strain evidence="2">V1</strain>
    </source>
</reference>
<keyword evidence="2" id="KW-1185">Reference proteome</keyword>
<sequence>MSMREKKLPVRAREKIYTLKKIFSFEKYTFFLKNGQKLDKKFILTVEKLPYGNTGC</sequence>
<accession>A0A0B7GTB3</accession>
<proteinExistence type="predicted"/>
<organism evidence="1 2">
    <name type="scientific">Treponema phagedenis</name>
    <dbReference type="NCBI Taxonomy" id="162"/>
    <lineage>
        <taxon>Bacteria</taxon>
        <taxon>Pseudomonadati</taxon>
        <taxon>Spirochaetota</taxon>
        <taxon>Spirochaetia</taxon>
        <taxon>Spirochaetales</taxon>
        <taxon>Treponemataceae</taxon>
        <taxon>Treponema</taxon>
    </lineage>
</organism>
<protein>
    <submittedName>
        <fullName evidence="1">Uncharacterized protein</fullName>
    </submittedName>
</protein>
<dbReference type="Proteomes" id="UP000042527">
    <property type="component" value="Unassembled WGS sequence"/>
</dbReference>
<dbReference type="AlphaFoldDB" id="A0A0B7GTB3"/>
<evidence type="ECO:0000313" key="1">
    <source>
        <dbReference type="EMBL" id="CEM61723.1"/>
    </source>
</evidence>
<evidence type="ECO:0000313" key="2">
    <source>
        <dbReference type="Proteomes" id="UP000042527"/>
    </source>
</evidence>
<dbReference type="EMBL" id="CDNC01000013">
    <property type="protein sequence ID" value="CEM61723.1"/>
    <property type="molecule type" value="Genomic_DNA"/>
</dbReference>
<gene>
    <name evidence="1" type="ORF">TPHV1_200013</name>
</gene>
<name>A0A0B7GTB3_TREPH</name>